<dbReference type="GO" id="GO:0004017">
    <property type="term" value="F:AMP kinase activity"/>
    <property type="evidence" value="ECO:0007669"/>
    <property type="project" value="UniProtKB-EC"/>
</dbReference>
<dbReference type="Gene3D" id="3.10.129.10">
    <property type="entry name" value="Hotdog Thioesterase"/>
    <property type="match status" value="1"/>
</dbReference>
<keyword evidence="3" id="KW-1185">Reference proteome</keyword>
<dbReference type="GO" id="GO:0006633">
    <property type="term" value="P:fatty acid biosynthetic process"/>
    <property type="evidence" value="ECO:0007669"/>
    <property type="project" value="TreeGrafter"/>
</dbReference>
<evidence type="ECO:0000313" key="2">
    <source>
        <dbReference type="EMBL" id="PKA54992.1"/>
    </source>
</evidence>
<proteinExistence type="predicted"/>
<dbReference type="OrthoDB" id="3592703at2759"/>
<dbReference type="EC" id="2.7.4.3" evidence="2"/>
<dbReference type="InterPro" id="IPR029069">
    <property type="entry name" value="HotDog_dom_sf"/>
</dbReference>
<accession>A0A2I0AHH0</accession>
<sequence length="109" mass="11639">MYLCRLIRTSTRSCAAAGAFYCSPSSPEDARPAIKAGDVLRKTRRFSAADVAEFAAVTGDRNPAHLDPDFACRVAGFDGGSVVHGMLVASLFPSVIASNFVNFLLHRCT</sequence>
<keyword evidence="2" id="KW-0648">Protein biosynthesis</keyword>
<evidence type="ECO:0000259" key="1">
    <source>
        <dbReference type="Pfam" id="PF01575"/>
    </source>
</evidence>
<keyword evidence="2" id="KW-0396">Initiation factor</keyword>
<dbReference type="PANTHER" id="PTHR43437">
    <property type="entry name" value="HYDROXYACYL-THIOESTER DEHYDRATASE TYPE 2, MITOCHONDRIAL-RELATED"/>
    <property type="match status" value="1"/>
</dbReference>
<dbReference type="InterPro" id="IPR050965">
    <property type="entry name" value="UPF0336/Enoyl-CoA_hydratase"/>
</dbReference>
<dbReference type="EMBL" id="KZ451980">
    <property type="protein sequence ID" value="PKA54992.1"/>
    <property type="molecule type" value="Genomic_DNA"/>
</dbReference>
<dbReference type="Pfam" id="PF01575">
    <property type="entry name" value="MaoC_dehydratas"/>
    <property type="match status" value="1"/>
</dbReference>
<reference evidence="2 3" key="1">
    <citation type="journal article" date="2017" name="Nature">
        <title>The Apostasia genome and the evolution of orchids.</title>
        <authorList>
            <person name="Zhang G.Q."/>
            <person name="Liu K.W."/>
            <person name="Li Z."/>
            <person name="Lohaus R."/>
            <person name="Hsiao Y.Y."/>
            <person name="Niu S.C."/>
            <person name="Wang J.Y."/>
            <person name="Lin Y.C."/>
            <person name="Xu Q."/>
            <person name="Chen L.J."/>
            <person name="Yoshida K."/>
            <person name="Fujiwara S."/>
            <person name="Wang Z.W."/>
            <person name="Zhang Y.Q."/>
            <person name="Mitsuda N."/>
            <person name="Wang M."/>
            <person name="Liu G.H."/>
            <person name="Pecoraro L."/>
            <person name="Huang H.X."/>
            <person name="Xiao X.J."/>
            <person name="Lin M."/>
            <person name="Wu X.Y."/>
            <person name="Wu W.L."/>
            <person name="Chen Y.Y."/>
            <person name="Chang S.B."/>
            <person name="Sakamoto S."/>
            <person name="Ohme-Takagi M."/>
            <person name="Yagi M."/>
            <person name="Zeng S.J."/>
            <person name="Shen C.Y."/>
            <person name="Yeh C.M."/>
            <person name="Luo Y.B."/>
            <person name="Tsai W.C."/>
            <person name="Van de Peer Y."/>
            <person name="Liu Z.J."/>
        </authorList>
    </citation>
    <scope>NUCLEOTIDE SEQUENCE [LARGE SCALE GENOMIC DNA]</scope>
    <source>
        <strain evidence="3">cv. Shenzhen</strain>
        <tissue evidence="2">Stem</tissue>
    </source>
</reference>
<gene>
    <name evidence="2" type="ORF">AXF42_Ash003629</name>
</gene>
<organism evidence="2 3">
    <name type="scientific">Apostasia shenzhenica</name>
    <dbReference type="NCBI Taxonomy" id="1088818"/>
    <lineage>
        <taxon>Eukaryota</taxon>
        <taxon>Viridiplantae</taxon>
        <taxon>Streptophyta</taxon>
        <taxon>Embryophyta</taxon>
        <taxon>Tracheophyta</taxon>
        <taxon>Spermatophyta</taxon>
        <taxon>Magnoliopsida</taxon>
        <taxon>Liliopsida</taxon>
        <taxon>Asparagales</taxon>
        <taxon>Orchidaceae</taxon>
        <taxon>Apostasioideae</taxon>
        <taxon>Apostasia</taxon>
    </lineage>
</organism>
<feature type="domain" description="MaoC-like" evidence="1">
    <location>
        <begin position="40"/>
        <end position="102"/>
    </location>
</feature>
<dbReference type="GO" id="GO:0005739">
    <property type="term" value="C:mitochondrion"/>
    <property type="evidence" value="ECO:0007669"/>
    <property type="project" value="TreeGrafter"/>
</dbReference>
<dbReference type="Proteomes" id="UP000236161">
    <property type="component" value="Unassembled WGS sequence"/>
</dbReference>
<dbReference type="GO" id="GO:0019171">
    <property type="term" value="F:(3R)-hydroxyacyl-[acyl-carrier-protein] dehydratase activity"/>
    <property type="evidence" value="ECO:0007669"/>
    <property type="project" value="TreeGrafter"/>
</dbReference>
<keyword evidence="2" id="KW-0418">Kinase</keyword>
<dbReference type="GO" id="GO:0003743">
    <property type="term" value="F:translation initiation factor activity"/>
    <property type="evidence" value="ECO:0007669"/>
    <property type="project" value="UniProtKB-KW"/>
</dbReference>
<name>A0A2I0AHH0_9ASPA</name>
<dbReference type="InterPro" id="IPR002539">
    <property type="entry name" value="MaoC-like_dom"/>
</dbReference>
<dbReference type="SUPFAM" id="SSF54637">
    <property type="entry name" value="Thioesterase/thiol ester dehydrase-isomerase"/>
    <property type="match status" value="1"/>
</dbReference>
<evidence type="ECO:0000313" key="3">
    <source>
        <dbReference type="Proteomes" id="UP000236161"/>
    </source>
</evidence>
<dbReference type="PANTHER" id="PTHR43437:SF3">
    <property type="entry name" value="HYDROXYACYL-THIOESTER DEHYDRATASE TYPE 2, MITOCHONDRIAL"/>
    <property type="match status" value="1"/>
</dbReference>
<protein>
    <submittedName>
        <fullName evidence="2">Transcription initiation factor TFIID subunit 9 / adenylate kinase</fullName>
        <ecNumber evidence="2">2.7.4.3</ecNumber>
    </submittedName>
</protein>
<dbReference type="STRING" id="1088818.A0A2I0AHH0"/>
<dbReference type="AlphaFoldDB" id="A0A2I0AHH0"/>
<keyword evidence="2" id="KW-0808">Transferase</keyword>